<dbReference type="InterPro" id="IPR049490">
    <property type="entry name" value="C883_1060-like_KR_N"/>
</dbReference>
<dbReference type="Pfam" id="PF00107">
    <property type="entry name" value="ADH_zinc_N"/>
    <property type="match status" value="1"/>
</dbReference>
<dbReference type="InterPro" id="IPR036291">
    <property type="entry name" value="NAD(P)-bd_dom_sf"/>
</dbReference>
<dbReference type="Gene3D" id="3.90.180.10">
    <property type="entry name" value="Medium-chain alcohol dehydrogenases, catalytic domain"/>
    <property type="match status" value="1"/>
</dbReference>
<dbReference type="Pfam" id="PF21394">
    <property type="entry name" value="Beta-ketacyl_N"/>
    <property type="match status" value="1"/>
</dbReference>
<keyword evidence="1" id="KW-0596">Phosphopantetheine</keyword>
<name>A0A1L1PP51_HYDIT</name>
<dbReference type="SUPFAM" id="SSF50129">
    <property type="entry name" value="GroES-like"/>
    <property type="match status" value="1"/>
</dbReference>
<dbReference type="SUPFAM" id="SSF53901">
    <property type="entry name" value="Thiolase-like"/>
    <property type="match status" value="1"/>
</dbReference>
<evidence type="ECO:0000256" key="8">
    <source>
        <dbReference type="PROSITE-ProRule" id="PRU01363"/>
    </source>
</evidence>
<feature type="domain" description="Carrier" evidence="9">
    <location>
        <begin position="2450"/>
        <end position="2525"/>
    </location>
</feature>
<dbReference type="CDD" id="cd08955">
    <property type="entry name" value="KR_2_FAS_SDR_x"/>
    <property type="match status" value="1"/>
</dbReference>
<dbReference type="InterPro" id="IPR013154">
    <property type="entry name" value="ADH-like_N"/>
</dbReference>
<feature type="active site" description="Proton donor; for dehydratase activity" evidence="8">
    <location>
        <position position="1133"/>
    </location>
</feature>
<dbReference type="InterPro" id="IPR013217">
    <property type="entry name" value="Methyltransf_12"/>
</dbReference>
<dbReference type="SMART" id="SM00826">
    <property type="entry name" value="PKS_DH"/>
    <property type="match status" value="1"/>
</dbReference>
<dbReference type="CDD" id="cd00833">
    <property type="entry name" value="PKS"/>
    <property type="match status" value="1"/>
</dbReference>
<gene>
    <name evidence="12" type="ORF">BN948_01534</name>
</gene>
<organism evidence="12 13">
    <name type="scientific">Hydrogenophaga intermedia</name>
    <dbReference type="NCBI Taxonomy" id="65786"/>
    <lineage>
        <taxon>Bacteria</taxon>
        <taxon>Pseudomonadati</taxon>
        <taxon>Pseudomonadota</taxon>
        <taxon>Betaproteobacteria</taxon>
        <taxon>Burkholderiales</taxon>
        <taxon>Comamonadaceae</taxon>
        <taxon>Hydrogenophaga</taxon>
    </lineage>
</organism>
<dbReference type="GO" id="GO:0016491">
    <property type="term" value="F:oxidoreductase activity"/>
    <property type="evidence" value="ECO:0007669"/>
    <property type="project" value="InterPro"/>
</dbReference>
<dbReference type="InterPro" id="IPR016039">
    <property type="entry name" value="Thiolase-like"/>
</dbReference>
<dbReference type="InterPro" id="IPR020807">
    <property type="entry name" value="PKS_DH"/>
</dbReference>
<dbReference type="InterPro" id="IPR013968">
    <property type="entry name" value="PKS_KR"/>
</dbReference>
<proteinExistence type="predicted"/>
<dbReference type="Gene3D" id="3.40.366.10">
    <property type="entry name" value="Malonyl-Coenzyme A Acyl Carrier Protein, domain 2"/>
    <property type="match status" value="1"/>
</dbReference>
<keyword evidence="4" id="KW-0521">NADP</keyword>
<dbReference type="Pfam" id="PF00109">
    <property type="entry name" value="ketoacyl-synt"/>
    <property type="match status" value="1"/>
</dbReference>
<dbReference type="InterPro" id="IPR014031">
    <property type="entry name" value="Ketoacyl_synth_C"/>
</dbReference>
<evidence type="ECO:0000256" key="1">
    <source>
        <dbReference type="ARBA" id="ARBA00022450"/>
    </source>
</evidence>
<dbReference type="Pfam" id="PF21089">
    <property type="entry name" value="PKS_DH_N"/>
    <property type="match status" value="1"/>
</dbReference>
<dbReference type="InterPro" id="IPR016036">
    <property type="entry name" value="Malonyl_transacylase_ACP-bd"/>
</dbReference>
<evidence type="ECO:0000256" key="5">
    <source>
        <dbReference type="ARBA" id="ARBA00023268"/>
    </source>
</evidence>
<dbReference type="SMART" id="SM00827">
    <property type="entry name" value="PKS_AT"/>
    <property type="match status" value="1"/>
</dbReference>
<dbReference type="Gene3D" id="1.10.1200.10">
    <property type="entry name" value="ACP-like"/>
    <property type="match status" value="1"/>
</dbReference>
<feature type="region of interest" description="N-terminal hotdog fold" evidence="8">
    <location>
        <begin position="931"/>
        <end position="1059"/>
    </location>
</feature>
<dbReference type="EMBL" id="CCAE010000008">
    <property type="protein sequence ID" value="CDN87115.1"/>
    <property type="molecule type" value="Genomic_DNA"/>
</dbReference>
<dbReference type="InterPro" id="IPR049551">
    <property type="entry name" value="PKS_DH_C"/>
</dbReference>
<feature type="active site" description="Proton acceptor; for dehydratase activity" evidence="8">
    <location>
        <position position="962"/>
    </location>
</feature>
<dbReference type="Gene3D" id="3.40.50.720">
    <property type="entry name" value="NAD(P)-binding Rossmann-like Domain"/>
    <property type="match status" value="3"/>
</dbReference>
<dbReference type="InterPro" id="IPR013149">
    <property type="entry name" value="ADH-like_C"/>
</dbReference>
<dbReference type="InterPro" id="IPR011032">
    <property type="entry name" value="GroES-like_sf"/>
</dbReference>
<evidence type="ECO:0000313" key="13">
    <source>
        <dbReference type="Proteomes" id="UP000028878"/>
    </source>
</evidence>
<dbReference type="FunFam" id="3.40.47.10:FF:000019">
    <property type="entry name" value="Polyketide synthase type I"/>
    <property type="match status" value="1"/>
</dbReference>
<dbReference type="SUPFAM" id="SSF47336">
    <property type="entry name" value="ACP-like"/>
    <property type="match status" value="1"/>
</dbReference>
<keyword evidence="6" id="KW-0012">Acyltransferase</keyword>
<dbReference type="PANTHER" id="PTHR43775">
    <property type="entry name" value="FATTY ACID SYNTHASE"/>
    <property type="match status" value="1"/>
</dbReference>
<dbReference type="PANTHER" id="PTHR43775:SF37">
    <property type="entry name" value="SI:DKEY-61P9.11"/>
    <property type="match status" value="1"/>
</dbReference>
<dbReference type="SMART" id="SM00823">
    <property type="entry name" value="PKS_PP"/>
    <property type="match status" value="1"/>
</dbReference>
<dbReference type="InterPro" id="IPR006162">
    <property type="entry name" value="Ppantetheine_attach_site"/>
</dbReference>
<dbReference type="InterPro" id="IPR001227">
    <property type="entry name" value="Ac_transferase_dom_sf"/>
</dbReference>
<evidence type="ECO:0000259" key="11">
    <source>
        <dbReference type="PROSITE" id="PS52019"/>
    </source>
</evidence>
<dbReference type="PROSITE" id="PS52004">
    <property type="entry name" value="KS3_2"/>
    <property type="match status" value="1"/>
</dbReference>
<dbReference type="PROSITE" id="PS00012">
    <property type="entry name" value="PHOSPHOPANTETHEINE"/>
    <property type="match status" value="1"/>
</dbReference>
<dbReference type="Gene3D" id="3.30.70.3290">
    <property type="match status" value="1"/>
</dbReference>
<comment type="function">
    <text evidence="7">Involved in production of the polyketide antibiotic thailandamide.</text>
</comment>
<dbReference type="PROSITE" id="PS00606">
    <property type="entry name" value="KS3_1"/>
    <property type="match status" value="1"/>
</dbReference>
<sequence length="2574" mass="272333">MSEQNLPPAGEPALSPLKRAFLALEAAQSRVAALETAAREPIAIVGLGCRVPGGANDSDSFWQLMRDGVDAIGPLPADRWDTESLYDPDPETPGRIATRAGGFLGPVNGFDAGFFGIAPREAQGMDPQQRLLLEVAWEALEHAGQAPDRLEGSRTGVYVGVTASDYAYLQLMSGDRALLDAHFTSGMAHSIVSGRLSYLLGLQGPSLTLDTACSSSLVAVHLACQALRAGDCRMALAGGVNLILSPDLYIALSHARMLAPDGRCKTFDASADGFARGEGCGMVVLKRLSDAQADGDRVLAVIRGSAVNQDGPSSGLTAPNGPAQEAVIREALQRAGVSPDEVGYIEAHGTGTQLGDPLEVQALGHVFGSNREQPLWLGSVKTNIGHLEAAAGVTGLIKLVLALQQKQIPRHLHFSTPSPHIPWGDFSLRVPTALTPWEPIQGRRLAGVSSFGFSGTNAHVVVEEAPAEAAPAPALPAKRTHLLALSARDETALAQLAARYADALQSQGDDALADICFTANTGRAHFAQRATVLADSVQSLRERLLALSRGEAVDGVDTARVTRRDPPRVAFLFTGQGAQYAGMGRRLYETEPVFRDALDRCAALLAPHLARPLLEVLFPAEGAATPLDDTGYTQPALFALEYALAEWWRAWGVVPQAAIGHSVGELAAACVAGVFTLEDGLRLIAVRGRLMQALPAGGGMLAVFADEAHAKQAIAPHAGRVSLAAVNGADQTVVSGARESLDAIASELKAQGIRTQALTVSHAFHSPLLDPMLDAFEREAAGVRFAPARLRLVSNLNGDVAGEELTTPAYWRRHAREAVRFGDGLRSLAALRPDVCVEIGPHPTLTTMAGKVWGDQGPTLVASLRKGRADEEQALQAVSALYLAGAGIDWRGNMKGRLITLPSYPFQRERSWFVAKPQAPARAARARDTGHPLLGARLRGAGSETVFESRIGADEPAWMRQHQVQGHAVVPATAYLDTLLAAGQALLGHEAVSVEDITVQEAMLLDDDGTARTLQVVGGAVQANGSASASISSLADDAGDEQPWTTHVSATLRRTTAAPGAAALADAQAACAQPLSTAEFYAGFERRGLDFGPDFRSIRLLWRGDSQALGEVALGDELAAQAGTHRIHPVLLDGCLQVLAAALPDDDEALFLPIAVARFTLHQAPGARCWSHVRVSASGGESARASVSVWRADGALVAELVDVQLKRVSRDALQRLGERWLDDALYETAWRPAPLPLPEATHAVPTPALAEQAMRALGGLRQSARLDGYDAFIPQLEALCAQYVVQTMARLGWAPAPGERVQAEALAARLRVQPRHGRLFARLLAILAEEGLLAHEGDHWVARAAWPAVQPEAELARLHAAHPDAMAELEMTGRVAASMAEALRGEREPMELLFPGGSLANAERMYRDAPTAQVFNGLLGEVMHALLAHQAANPGRPLRVLEIGGGTGGTTARIAPLLPAQGVEYTFTDIGPLFVARAQERFGQHGFMRFQVLDLEKDAAAQGFAPQSFDLVIAANVVHATADLRRTLGRVRGLLAPAGLLAMIEVTQPQRWFDLTVGLTEGWWAFDDTDLRTDYATLPRARWLSLLAECGFADSAALPVGESHTGTLALQSLLLARRTENVQGTWLLMADHHGVADALAARLRERGEDCQLVRPGTAYTSGEDAITIDPASPADHQRLLADLRASGRAPHGVLHAWSLDAAPWDGLSHDGLARAQTLGAVSALHLAQALMGAGSPPPLWVATRGAQASDPLDATLNPAQAPVWGLLKAASLEYPELRCTGVDLEEGGELEALLAELQAGGEARPVPSPTLVAWRGGERHVAQLARARRAAPTVAPRPASYRLVPATRGSLDQLALQPMTRRLPGPGEVEVAVQATGLNFKDVLNVLGMYPGDPGPLGGEFAGRISALGPGVTQLRVGDEVLGVAGGSFASHVIARAEFVQRRPEAMRAEEGAAFPIAFLTAAFCLDHLAGLRAGQRVLIHAAAGGVGMAAVRLAQRAGAEVFATAGAEWKRELLRSMGVAHVMDSRHAGFADEVLALTQGQGVDVVLNSLSGEAIEASFKAIANGGCFVEIGKRDIKTPEWVQGLQRGLRYHVVDWGETGEREPALIGGLLEGLMKDLREGRLAPLPRHAFALDEAERAFRFMAQARHAGKVVVRHDAAAMPPVRRDGTYLITGGLAGLGPVVARWFAQQGAGRLVLLSRRGVTPEVAPVLDEIRALGAEVLAEALDVSDEAALRGLLARLRAGGPPLRGVVHGAGVLDDAGLLQQDASRFARVFAPKVQGGWLLDRLTRSDPLDLFVLFSSVAAVLGSRGQANHSAANALLDVLAHARRAQGLPGLSINWGAWSEVGAAADRRVADRLAGQGIAALTPDQGLLAMSRLMERQTAQAAVLPIDWSRYLSAIGAESPPPFLAGVATGAVENAVAVKAERAAATVDLKQQLEEAPPGRRRALVAAFVRERALRALGVDPARAIDPRTPLGELGLDSLLAVELRNKLGAALGVTLSATLLFDYPTIDALTDHLMSEVLAPAEVEPAPEPELEVAPQQGSASVVDAIEDLSDEEVDRLLALRAQGKR</sequence>
<protein>
    <submittedName>
        <fullName evidence="12">JamJ</fullName>
    </submittedName>
</protein>
<dbReference type="Proteomes" id="UP000028878">
    <property type="component" value="Unassembled WGS sequence"/>
</dbReference>
<dbReference type="SUPFAM" id="SSF55048">
    <property type="entry name" value="Probable ACP-binding domain of malonyl-CoA ACP transacylase"/>
    <property type="match status" value="1"/>
</dbReference>
<dbReference type="RefSeq" id="WP_009517177.1">
    <property type="nucleotide sequence ID" value="NZ_CCAE010000008.1"/>
</dbReference>
<dbReference type="InterPro" id="IPR049552">
    <property type="entry name" value="PKS_DH_N"/>
</dbReference>
<evidence type="ECO:0000256" key="7">
    <source>
        <dbReference type="ARBA" id="ARBA00054155"/>
    </source>
</evidence>
<dbReference type="PROSITE" id="PS50075">
    <property type="entry name" value="CARRIER"/>
    <property type="match status" value="1"/>
</dbReference>
<dbReference type="Pfam" id="PF00698">
    <property type="entry name" value="Acyl_transf_1"/>
    <property type="match status" value="1"/>
</dbReference>
<dbReference type="InterPro" id="IPR016035">
    <property type="entry name" value="Acyl_Trfase/lysoPLipase"/>
</dbReference>
<dbReference type="InterPro" id="IPR042104">
    <property type="entry name" value="PKS_dehydratase_sf"/>
</dbReference>
<dbReference type="InterPro" id="IPR036736">
    <property type="entry name" value="ACP-like_sf"/>
</dbReference>
<dbReference type="GO" id="GO:0031177">
    <property type="term" value="F:phosphopantetheine binding"/>
    <property type="evidence" value="ECO:0007669"/>
    <property type="project" value="InterPro"/>
</dbReference>
<dbReference type="SMART" id="SM00829">
    <property type="entry name" value="PKS_ER"/>
    <property type="match status" value="1"/>
</dbReference>
<dbReference type="Pfam" id="PF08242">
    <property type="entry name" value="Methyltransf_12"/>
    <property type="match status" value="1"/>
</dbReference>
<dbReference type="GO" id="GO:0004312">
    <property type="term" value="F:fatty acid synthase activity"/>
    <property type="evidence" value="ECO:0007669"/>
    <property type="project" value="TreeGrafter"/>
</dbReference>
<evidence type="ECO:0000256" key="2">
    <source>
        <dbReference type="ARBA" id="ARBA00022553"/>
    </source>
</evidence>
<keyword evidence="5" id="KW-0511">Multifunctional enzyme</keyword>
<dbReference type="SUPFAM" id="SSF52151">
    <property type="entry name" value="FabD/lysophospholipase-like"/>
    <property type="match status" value="1"/>
</dbReference>
<evidence type="ECO:0000259" key="10">
    <source>
        <dbReference type="PROSITE" id="PS52004"/>
    </source>
</evidence>
<dbReference type="InterPro" id="IPR057326">
    <property type="entry name" value="KR_dom"/>
</dbReference>
<dbReference type="Gene3D" id="3.10.129.110">
    <property type="entry name" value="Polyketide synthase dehydratase"/>
    <property type="match status" value="1"/>
</dbReference>
<dbReference type="FunFam" id="3.40.50.720:FF:000209">
    <property type="entry name" value="Polyketide synthase Pks12"/>
    <property type="match status" value="1"/>
</dbReference>
<dbReference type="Gene3D" id="3.40.50.150">
    <property type="entry name" value="Vaccinia Virus protein VP39"/>
    <property type="match status" value="1"/>
</dbReference>
<feature type="domain" description="PKS/mFAS DH" evidence="11">
    <location>
        <begin position="931"/>
        <end position="1214"/>
    </location>
</feature>
<evidence type="ECO:0000256" key="4">
    <source>
        <dbReference type="ARBA" id="ARBA00022857"/>
    </source>
</evidence>
<dbReference type="SMART" id="SM01294">
    <property type="entry name" value="PKS_PP_betabranch"/>
    <property type="match status" value="1"/>
</dbReference>
<evidence type="ECO:0000256" key="3">
    <source>
        <dbReference type="ARBA" id="ARBA00022679"/>
    </source>
</evidence>
<keyword evidence="2" id="KW-0597">Phosphoprotein</keyword>
<evidence type="ECO:0000256" key="6">
    <source>
        <dbReference type="ARBA" id="ARBA00023315"/>
    </source>
</evidence>
<dbReference type="Pfam" id="PF08659">
    <property type="entry name" value="KR"/>
    <property type="match status" value="1"/>
</dbReference>
<dbReference type="FunFam" id="3.40.366.10:FF:000002">
    <property type="entry name" value="Probable polyketide synthase 2"/>
    <property type="match status" value="1"/>
</dbReference>
<accession>A0A1L1PP51</accession>
<dbReference type="GO" id="GO:0006633">
    <property type="term" value="P:fatty acid biosynthetic process"/>
    <property type="evidence" value="ECO:0007669"/>
    <property type="project" value="InterPro"/>
</dbReference>
<dbReference type="GO" id="GO:0004315">
    <property type="term" value="F:3-oxoacyl-[acyl-carrier-protein] synthase activity"/>
    <property type="evidence" value="ECO:0007669"/>
    <property type="project" value="InterPro"/>
</dbReference>
<dbReference type="InterPro" id="IPR014030">
    <property type="entry name" value="Ketoacyl_synth_N"/>
</dbReference>
<dbReference type="InterPro" id="IPR020806">
    <property type="entry name" value="PKS_PP-bd"/>
</dbReference>
<dbReference type="Pfam" id="PF02801">
    <property type="entry name" value="Ketoacyl-synt_C"/>
    <property type="match status" value="1"/>
</dbReference>
<dbReference type="InterPro" id="IPR014043">
    <property type="entry name" value="Acyl_transferase_dom"/>
</dbReference>
<dbReference type="Pfam" id="PF22621">
    <property type="entry name" value="CurL-like_PKS_C"/>
    <property type="match status" value="1"/>
</dbReference>
<dbReference type="Gene3D" id="3.40.47.10">
    <property type="match status" value="1"/>
</dbReference>
<dbReference type="InterPro" id="IPR050091">
    <property type="entry name" value="PKS_NRPS_Biosynth_Enz"/>
</dbReference>
<dbReference type="InterPro" id="IPR049900">
    <property type="entry name" value="PKS_mFAS_DH"/>
</dbReference>
<dbReference type="InterPro" id="IPR009081">
    <property type="entry name" value="PP-bd_ACP"/>
</dbReference>
<feature type="domain" description="Ketosynthase family 3 (KS3)" evidence="10">
    <location>
        <begin position="39"/>
        <end position="464"/>
    </location>
</feature>
<dbReference type="SMART" id="SM00822">
    <property type="entry name" value="PKS_KR"/>
    <property type="match status" value="1"/>
</dbReference>
<dbReference type="InterPro" id="IPR018201">
    <property type="entry name" value="Ketoacyl_synth_AS"/>
</dbReference>
<evidence type="ECO:0000259" key="9">
    <source>
        <dbReference type="PROSITE" id="PS50075"/>
    </source>
</evidence>
<dbReference type="SUPFAM" id="SSF51735">
    <property type="entry name" value="NAD(P)-binding Rossmann-fold domains"/>
    <property type="match status" value="3"/>
</dbReference>
<evidence type="ECO:0000313" key="12">
    <source>
        <dbReference type="EMBL" id="CDN87115.1"/>
    </source>
</evidence>
<dbReference type="Pfam" id="PF00550">
    <property type="entry name" value="PP-binding"/>
    <property type="match status" value="1"/>
</dbReference>
<dbReference type="Pfam" id="PF14765">
    <property type="entry name" value="PS-DH"/>
    <property type="match status" value="1"/>
</dbReference>
<dbReference type="SMART" id="SM00825">
    <property type="entry name" value="PKS_KS"/>
    <property type="match status" value="1"/>
</dbReference>
<dbReference type="InterPro" id="IPR020841">
    <property type="entry name" value="PKS_Beta-ketoAc_synthase_dom"/>
</dbReference>
<dbReference type="CDD" id="cd05195">
    <property type="entry name" value="enoyl_red"/>
    <property type="match status" value="1"/>
</dbReference>
<dbReference type="InterPro" id="IPR029063">
    <property type="entry name" value="SAM-dependent_MTases_sf"/>
</dbReference>
<dbReference type="PROSITE" id="PS52019">
    <property type="entry name" value="PKS_MFAS_DH"/>
    <property type="match status" value="1"/>
</dbReference>
<feature type="region of interest" description="C-terminal hotdog fold" evidence="8">
    <location>
        <begin position="1072"/>
        <end position="1214"/>
    </location>
</feature>
<keyword evidence="13" id="KW-1185">Reference proteome</keyword>
<dbReference type="SUPFAM" id="SSF53335">
    <property type="entry name" value="S-adenosyl-L-methionine-dependent methyltransferases"/>
    <property type="match status" value="1"/>
</dbReference>
<dbReference type="Pfam" id="PF08240">
    <property type="entry name" value="ADH_N"/>
    <property type="match status" value="1"/>
</dbReference>
<dbReference type="InterPro" id="IPR020843">
    <property type="entry name" value="ER"/>
</dbReference>
<keyword evidence="3" id="KW-0808">Transferase</keyword>
<reference evidence="13" key="1">
    <citation type="submission" date="2014-11" db="EMBL/GenBank/DDBJ databases">
        <title>Draft genome sequence of Hydrogenophaga intermedia S1.</title>
        <authorList>
            <person name="Gan H.M."/>
            <person name="Chew T.H."/>
            <person name="Stolz A."/>
        </authorList>
    </citation>
    <scope>NUCLEOTIDE SEQUENCE [LARGE SCALE GENOMIC DNA]</scope>
    <source>
        <strain evidence="13">S1</strain>
    </source>
</reference>